<reference evidence="2 3" key="1">
    <citation type="submission" date="2023-10" db="EMBL/GenBank/DDBJ databases">
        <title>Draft genome sequence of Xylaria bambusicola isolate GMP-LS, the root and basal stem rot pathogen of sugarcane in Indonesia.</title>
        <authorList>
            <person name="Selvaraj P."/>
            <person name="Muralishankar V."/>
            <person name="Muruganantham S."/>
            <person name="Sp S."/>
            <person name="Haryani S."/>
            <person name="Lau K.J.X."/>
            <person name="Naqvi N.I."/>
        </authorList>
    </citation>
    <scope>NUCLEOTIDE SEQUENCE [LARGE SCALE GENOMIC DNA]</scope>
    <source>
        <strain evidence="2">GMP-LS</strain>
    </source>
</reference>
<protein>
    <submittedName>
        <fullName evidence="2">Uncharacterized protein</fullName>
    </submittedName>
</protein>
<dbReference type="AlphaFoldDB" id="A0AAN7UTH8"/>
<dbReference type="Proteomes" id="UP001305414">
    <property type="component" value="Unassembled WGS sequence"/>
</dbReference>
<name>A0AAN7UTH8_9PEZI</name>
<feature type="compositionally biased region" description="Low complexity" evidence="1">
    <location>
        <begin position="27"/>
        <end position="36"/>
    </location>
</feature>
<evidence type="ECO:0000313" key="2">
    <source>
        <dbReference type="EMBL" id="KAK5627169.1"/>
    </source>
</evidence>
<proteinExistence type="predicted"/>
<gene>
    <name evidence="2" type="ORF">RRF57_002884</name>
</gene>
<feature type="compositionally biased region" description="Pro residues" evidence="1">
    <location>
        <begin position="14"/>
        <end position="26"/>
    </location>
</feature>
<accession>A0AAN7UTH8</accession>
<dbReference type="EMBL" id="JAWHQM010000005">
    <property type="protein sequence ID" value="KAK5627169.1"/>
    <property type="molecule type" value="Genomic_DNA"/>
</dbReference>
<organism evidence="2 3">
    <name type="scientific">Xylaria bambusicola</name>
    <dbReference type="NCBI Taxonomy" id="326684"/>
    <lineage>
        <taxon>Eukaryota</taxon>
        <taxon>Fungi</taxon>
        <taxon>Dikarya</taxon>
        <taxon>Ascomycota</taxon>
        <taxon>Pezizomycotina</taxon>
        <taxon>Sordariomycetes</taxon>
        <taxon>Xylariomycetidae</taxon>
        <taxon>Xylariales</taxon>
        <taxon>Xylariaceae</taxon>
        <taxon>Xylaria</taxon>
    </lineage>
</organism>
<feature type="region of interest" description="Disordered" evidence="1">
    <location>
        <begin position="1"/>
        <end position="36"/>
    </location>
</feature>
<comment type="caution">
    <text evidence="2">The sequence shown here is derived from an EMBL/GenBank/DDBJ whole genome shotgun (WGS) entry which is preliminary data.</text>
</comment>
<feature type="compositionally biased region" description="Polar residues" evidence="1">
    <location>
        <begin position="1"/>
        <end position="10"/>
    </location>
</feature>
<evidence type="ECO:0000313" key="3">
    <source>
        <dbReference type="Proteomes" id="UP001305414"/>
    </source>
</evidence>
<keyword evidence="3" id="KW-1185">Reference proteome</keyword>
<evidence type="ECO:0000256" key="1">
    <source>
        <dbReference type="SAM" id="MobiDB-lite"/>
    </source>
</evidence>
<sequence>MQPPTLSASTPSQPSWPPRFEPPPPQNSTNTSPPISSYRRFSTEVYSGELPDIPHCPRTREEAGHIDWLTLPRCDNFNICPSCYDANFARTEFVHEFVPMPFRPRDRPRACDFGASEYYRIAWLFTRKYGRHDLGLFHSLAKIAAQVKPCTGHREVSRIWYSIKDPTSKRLIDEFTVCPACAKTVEALLPSLTGLFVPLDSPAEPTRGVCAMHHDLGHDRDRFLLYFDVLEGAADRAFQTKSVPNVQAIATRIRQLAIIPPCPENQTLYNARWHTMRSVSAMSVCPECFLMVVQPLLDGREDLTVAGDFHQRPGPKERATCTLYSDRMRGIFHRAVMKRDLAYLKAKVNERADKKRECEARLEALQRQGLRTPWTATEQERIVREWKRFE</sequence>